<keyword evidence="4 6" id="KW-1133">Transmembrane helix</keyword>
<evidence type="ECO:0000259" key="7">
    <source>
        <dbReference type="Pfam" id="PF00892"/>
    </source>
</evidence>
<name>A0A369IHV4_9BACT</name>
<dbReference type="InterPro" id="IPR037185">
    <property type="entry name" value="EmrE-like"/>
</dbReference>
<sequence length="305" mass="33284">MQQSSSVKLWANLVIVYVVWGSTFLGVRYAIEVLPPLLTNAIRFLVGGVIFFLFTLLRGYSVPTVKQWLSAAWIGMLLSGVGNCAVAYAIGFMPTGLVALLVATLPGWMVGLDYYFFGKQKPSWLTVVGLGVGLIGMYILLNPGENLAQREIPLFPAFLVFIGSITWAWGSLQSPYLDMPPQMQTTAIQMLGGGVFSLVMSLFLEPNGFKTFDNMTHQTYMALLYLIVMGSFVGYSAYVWLLHHAAPSLTATYAYVNPVVAMILGWLVVNEKLSTRSLVASAVVLTGVVLITFGRRASAKAGNLR</sequence>
<dbReference type="InterPro" id="IPR050638">
    <property type="entry name" value="AA-Vitamin_Transporters"/>
</dbReference>
<organism evidence="8 9">
    <name type="scientific">Runella aurantiaca</name>
    <dbReference type="NCBI Taxonomy" id="2282308"/>
    <lineage>
        <taxon>Bacteria</taxon>
        <taxon>Pseudomonadati</taxon>
        <taxon>Bacteroidota</taxon>
        <taxon>Cytophagia</taxon>
        <taxon>Cytophagales</taxon>
        <taxon>Spirosomataceae</taxon>
        <taxon>Runella</taxon>
    </lineage>
</organism>
<dbReference type="PANTHER" id="PTHR32322">
    <property type="entry name" value="INNER MEMBRANE TRANSPORTER"/>
    <property type="match status" value="1"/>
</dbReference>
<keyword evidence="9" id="KW-1185">Reference proteome</keyword>
<accession>A0A369IHV4</accession>
<feature type="transmembrane region" description="Helical" evidence="6">
    <location>
        <begin position="184"/>
        <end position="203"/>
    </location>
</feature>
<evidence type="ECO:0000256" key="2">
    <source>
        <dbReference type="ARBA" id="ARBA00007362"/>
    </source>
</evidence>
<feature type="domain" description="EamA" evidence="7">
    <location>
        <begin position="157"/>
        <end position="292"/>
    </location>
</feature>
<dbReference type="OrthoDB" id="9812547at2"/>
<evidence type="ECO:0000256" key="3">
    <source>
        <dbReference type="ARBA" id="ARBA00022692"/>
    </source>
</evidence>
<dbReference type="PANTHER" id="PTHR32322:SF2">
    <property type="entry name" value="EAMA DOMAIN-CONTAINING PROTEIN"/>
    <property type="match status" value="1"/>
</dbReference>
<evidence type="ECO:0000256" key="6">
    <source>
        <dbReference type="SAM" id="Phobius"/>
    </source>
</evidence>
<feature type="transmembrane region" description="Helical" evidence="6">
    <location>
        <begin position="37"/>
        <end position="57"/>
    </location>
</feature>
<dbReference type="SUPFAM" id="SSF103481">
    <property type="entry name" value="Multidrug resistance efflux transporter EmrE"/>
    <property type="match status" value="2"/>
</dbReference>
<feature type="transmembrane region" description="Helical" evidence="6">
    <location>
        <begin position="253"/>
        <end position="269"/>
    </location>
</feature>
<dbReference type="GO" id="GO:0016020">
    <property type="term" value="C:membrane"/>
    <property type="evidence" value="ECO:0007669"/>
    <property type="project" value="UniProtKB-SubCell"/>
</dbReference>
<dbReference type="Gene3D" id="1.10.3730.20">
    <property type="match status" value="1"/>
</dbReference>
<proteinExistence type="inferred from homology"/>
<comment type="subcellular location">
    <subcellularLocation>
        <location evidence="1">Membrane</location>
        <topology evidence="1">Multi-pass membrane protein</topology>
    </subcellularLocation>
</comment>
<dbReference type="Proteomes" id="UP000253141">
    <property type="component" value="Unassembled WGS sequence"/>
</dbReference>
<feature type="domain" description="EamA" evidence="7">
    <location>
        <begin position="14"/>
        <end position="141"/>
    </location>
</feature>
<feature type="transmembrane region" description="Helical" evidence="6">
    <location>
        <begin position="153"/>
        <end position="172"/>
    </location>
</feature>
<dbReference type="EMBL" id="QPIW01000001">
    <property type="protein sequence ID" value="RDB07765.1"/>
    <property type="molecule type" value="Genomic_DNA"/>
</dbReference>
<dbReference type="Pfam" id="PF00892">
    <property type="entry name" value="EamA"/>
    <property type="match status" value="2"/>
</dbReference>
<dbReference type="InterPro" id="IPR000620">
    <property type="entry name" value="EamA_dom"/>
</dbReference>
<gene>
    <name evidence="8" type="ORF">DVG78_01540</name>
</gene>
<comment type="caution">
    <text evidence="8">The sequence shown here is derived from an EMBL/GenBank/DDBJ whole genome shotgun (WGS) entry which is preliminary data.</text>
</comment>
<evidence type="ECO:0000256" key="1">
    <source>
        <dbReference type="ARBA" id="ARBA00004141"/>
    </source>
</evidence>
<keyword evidence="3 6" id="KW-0812">Transmembrane</keyword>
<feature type="transmembrane region" description="Helical" evidence="6">
    <location>
        <begin position="275"/>
        <end position="293"/>
    </location>
</feature>
<reference evidence="8 9" key="1">
    <citation type="submission" date="2018-07" db="EMBL/GenBank/DDBJ databases">
        <title>Genome analysis of Runella aurantiaca.</title>
        <authorList>
            <person name="Yang X."/>
        </authorList>
    </citation>
    <scope>NUCLEOTIDE SEQUENCE [LARGE SCALE GENOMIC DNA]</scope>
    <source>
        <strain evidence="8 9">YX9</strain>
    </source>
</reference>
<protein>
    <submittedName>
        <fullName evidence="8">EamA family transporter</fullName>
    </submittedName>
</protein>
<keyword evidence="5 6" id="KW-0472">Membrane</keyword>
<evidence type="ECO:0000256" key="4">
    <source>
        <dbReference type="ARBA" id="ARBA00022989"/>
    </source>
</evidence>
<comment type="similarity">
    <text evidence="2">Belongs to the EamA transporter family.</text>
</comment>
<evidence type="ECO:0000256" key="5">
    <source>
        <dbReference type="ARBA" id="ARBA00023136"/>
    </source>
</evidence>
<dbReference type="RefSeq" id="WP_114459301.1">
    <property type="nucleotide sequence ID" value="NZ_QPIW01000001.1"/>
</dbReference>
<evidence type="ECO:0000313" key="8">
    <source>
        <dbReference type="EMBL" id="RDB07765.1"/>
    </source>
</evidence>
<feature type="transmembrane region" description="Helical" evidence="6">
    <location>
        <begin position="9"/>
        <end position="31"/>
    </location>
</feature>
<dbReference type="AlphaFoldDB" id="A0A369IHV4"/>
<evidence type="ECO:0000313" key="9">
    <source>
        <dbReference type="Proteomes" id="UP000253141"/>
    </source>
</evidence>
<feature type="transmembrane region" description="Helical" evidence="6">
    <location>
        <begin position="223"/>
        <end position="241"/>
    </location>
</feature>
<feature type="transmembrane region" description="Helical" evidence="6">
    <location>
        <begin position="124"/>
        <end position="141"/>
    </location>
</feature>